<name>B4QMP4_DROSI</name>
<sequence length="311" mass="34255">MSALFDNSHSDTDDNDSFHSFDQSEDIMDNLSLSLSERDCDSAADLDSGSADETFVEEMASRIDFYIALSMDAPAQLAQGAGNTSKPTRSGVFVKTKSPVMEVHSSDSSACDGVSAGKATQAAGRFKSPKKFTISPISEQKPGPVPCCPRAVPKHSSNQIPCMEHFDLDHSVTILKEHLISNPETEALQKHAFTEIWIDSQQKRCQAKVSRLQQFSMALEAYFDKDSDKKDLEPAKTITPPPKSEKSAEKVYVSPFPNIPIPPPARKETPMLSGVKPPIIVPAGFDLTRLVEFNNPNHWHRRPHMRTGDSI</sequence>
<organism evidence="2 3">
    <name type="scientific">Drosophila simulans</name>
    <name type="common">Fruit fly</name>
    <dbReference type="NCBI Taxonomy" id="7240"/>
    <lineage>
        <taxon>Eukaryota</taxon>
        <taxon>Metazoa</taxon>
        <taxon>Ecdysozoa</taxon>
        <taxon>Arthropoda</taxon>
        <taxon>Hexapoda</taxon>
        <taxon>Insecta</taxon>
        <taxon>Pterygota</taxon>
        <taxon>Neoptera</taxon>
        <taxon>Endopterygota</taxon>
        <taxon>Diptera</taxon>
        <taxon>Brachycera</taxon>
        <taxon>Muscomorpha</taxon>
        <taxon>Ephydroidea</taxon>
        <taxon>Drosophilidae</taxon>
        <taxon>Drosophila</taxon>
        <taxon>Sophophora</taxon>
    </lineage>
</organism>
<dbReference type="Proteomes" id="UP000000304">
    <property type="component" value="Chromosome 3L"/>
</dbReference>
<evidence type="ECO:0000313" key="3">
    <source>
        <dbReference type="Proteomes" id="UP000000304"/>
    </source>
</evidence>
<evidence type="ECO:0000256" key="1">
    <source>
        <dbReference type="SAM" id="MobiDB-lite"/>
    </source>
</evidence>
<evidence type="ECO:0000313" key="2">
    <source>
        <dbReference type="EMBL" id="EDX09798.1"/>
    </source>
</evidence>
<dbReference type="OrthoDB" id="7883459at2759"/>
<dbReference type="EMBL" id="CM000363">
    <property type="protein sequence ID" value="EDX09798.1"/>
    <property type="molecule type" value="Genomic_DNA"/>
</dbReference>
<dbReference type="HOGENOM" id="CLU_886441_0_0_1"/>
<reference evidence="2 3" key="1">
    <citation type="journal article" date="2007" name="Nature">
        <title>Evolution of genes and genomes on the Drosophila phylogeny.</title>
        <authorList>
            <consortium name="Drosophila 12 Genomes Consortium"/>
            <person name="Clark A.G."/>
            <person name="Eisen M.B."/>
            <person name="Smith D.R."/>
            <person name="Bergman C.M."/>
            <person name="Oliver B."/>
            <person name="Markow T.A."/>
            <person name="Kaufman T.C."/>
            <person name="Kellis M."/>
            <person name="Gelbart W."/>
            <person name="Iyer V.N."/>
            <person name="Pollard D.A."/>
            <person name="Sackton T.B."/>
            <person name="Larracuente A.M."/>
            <person name="Singh N.D."/>
            <person name="Abad J.P."/>
            <person name="Abt D.N."/>
            <person name="Adryan B."/>
            <person name="Aguade M."/>
            <person name="Akashi H."/>
            <person name="Anderson W.W."/>
            <person name="Aquadro C.F."/>
            <person name="Ardell D.H."/>
            <person name="Arguello R."/>
            <person name="Artieri C.G."/>
            <person name="Barbash D.A."/>
            <person name="Barker D."/>
            <person name="Barsanti P."/>
            <person name="Batterham P."/>
            <person name="Batzoglou S."/>
            <person name="Begun D."/>
            <person name="Bhutkar A."/>
            <person name="Blanco E."/>
            <person name="Bosak S.A."/>
            <person name="Bradley R.K."/>
            <person name="Brand A.D."/>
            <person name="Brent M.R."/>
            <person name="Brooks A.N."/>
            <person name="Brown R.H."/>
            <person name="Butlin R.K."/>
            <person name="Caggese C."/>
            <person name="Calvi B.R."/>
            <person name="Bernardo de Carvalho A."/>
            <person name="Caspi A."/>
            <person name="Castrezana S."/>
            <person name="Celniker S.E."/>
            <person name="Chang J.L."/>
            <person name="Chapple C."/>
            <person name="Chatterji S."/>
            <person name="Chinwalla A."/>
            <person name="Civetta A."/>
            <person name="Clifton S.W."/>
            <person name="Comeron J.M."/>
            <person name="Costello J.C."/>
            <person name="Coyne J.A."/>
            <person name="Daub J."/>
            <person name="David R.G."/>
            <person name="Delcher A.L."/>
            <person name="Delehaunty K."/>
            <person name="Do C.B."/>
            <person name="Ebling H."/>
            <person name="Edwards K."/>
            <person name="Eickbush T."/>
            <person name="Evans J.D."/>
            <person name="Filipski A."/>
            <person name="Findeiss S."/>
            <person name="Freyhult E."/>
            <person name="Fulton L."/>
            <person name="Fulton R."/>
            <person name="Garcia A.C."/>
            <person name="Gardiner A."/>
            <person name="Garfield D.A."/>
            <person name="Garvin B.E."/>
            <person name="Gibson G."/>
            <person name="Gilbert D."/>
            <person name="Gnerre S."/>
            <person name="Godfrey J."/>
            <person name="Good R."/>
            <person name="Gotea V."/>
            <person name="Gravely B."/>
            <person name="Greenberg A.J."/>
            <person name="Griffiths-Jones S."/>
            <person name="Gross S."/>
            <person name="Guigo R."/>
            <person name="Gustafson E.A."/>
            <person name="Haerty W."/>
            <person name="Hahn M.W."/>
            <person name="Halligan D.L."/>
            <person name="Halpern A.L."/>
            <person name="Halter G.M."/>
            <person name="Han M.V."/>
            <person name="Heger A."/>
            <person name="Hillier L."/>
            <person name="Hinrichs A.S."/>
            <person name="Holmes I."/>
            <person name="Hoskins R.A."/>
            <person name="Hubisz M.J."/>
            <person name="Hultmark D."/>
            <person name="Huntley M.A."/>
            <person name="Jaffe D.B."/>
            <person name="Jagadeeshan S."/>
            <person name="Jeck W.R."/>
            <person name="Johnson J."/>
            <person name="Jones C.D."/>
            <person name="Jordan W.C."/>
            <person name="Karpen G.H."/>
            <person name="Kataoka E."/>
            <person name="Keightley P.D."/>
            <person name="Kheradpour P."/>
            <person name="Kirkness E.F."/>
            <person name="Koerich L.B."/>
            <person name="Kristiansen K."/>
            <person name="Kudrna D."/>
            <person name="Kulathinal R.J."/>
            <person name="Kumar S."/>
            <person name="Kwok R."/>
            <person name="Lander E."/>
            <person name="Langley C.H."/>
            <person name="Lapoint R."/>
            <person name="Lazzaro B.P."/>
            <person name="Lee S.J."/>
            <person name="Levesque L."/>
            <person name="Li R."/>
            <person name="Lin C.F."/>
            <person name="Lin M.F."/>
            <person name="Lindblad-Toh K."/>
            <person name="Llopart A."/>
            <person name="Long M."/>
            <person name="Low L."/>
            <person name="Lozovsky E."/>
            <person name="Lu J."/>
            <person name="Luo M."/>
            <person name="Machado C.A."/>
            <person name="Makalowski W."/>
            <person name="Marzo M."/>
            <person name="Matsuda M."/>
            <person name="Matzkin L."/>
            <person name="McAllister B."/>
            <person name="McBride C.S."/>
            <person name="McKernan B."/>
            <person name="McKernan K."/>
            <person name="Mendez-Lago M."/>
            <person name="Minx P."/>
            <person name="Mollenhauer M.U."/>
            <person name="Montooth K."/>
            <person name="Mount S.M."/>
            <person name="Mu X."/>
            <person name="Myers E."/>
            <person name="Negre B."/>
            <person name="Newfeld S."/>
            <person name="Nielsen R."/>
            <person name="Noor M.A."/>
            <person name="O'Grady P."/>
            <person name="Pachter L."/>
            <person name="Papaceit M."/>
            <person name="Parisi M.J."/>
            <person name="Parisi M."/>
            <person name="Parts L."/>
            <person name="Pedersen J.S."/>
            <person name="Pesole G."/>
            <person name="Phillippy A.M."/>
            <person name="Ponting C.P."/>
            <person name="Pop M."/>
            <person name="Porcelli D."/>
            <person name="Powell J.R."/>
            <person name="Prohaska S."/>
            <person name="Pruitt K."/>
            <person name="Puig M."/>
            <person name="Quesneville H."/>
            <person name="Ram K.R."/>
            <person name="Rand D."/>
            <person name="Rasmussen M.D."/>
            <person name="Reed L.K."/>
            <person name="Reenan R."/>
            <person name="Reily A."/>
            <person name="Remington K.A."/>
            <person name="Rieger T.T."/>
            <person name="Ritchie M.G."/>
            <person name="Robin C."/>
            <person name="Rogers Y.H."/>
            <person name="Rohde C."/>
            <person name="Rozas J."/>
            <person name="Rubenfield M.J."/>
            <person name="Ruiz A."/>
            <person name="Russo S."/>
            <person name="Salzberg S.L."/>
            <person name="Sanchez-Gracia A."/>
            <person name="Saranga D.J."/>
            <person name="Sato H."/>
            <person name="Schaeffer S.W."/>
            <person name="Schatz M.C."/>
            <person name="Schlenke T."/>
            <person name="Schwartz R."/>
            <person name="Segarra C."/>
            <person name="Singh R.S."/>
            <person name="Sirot L."/>
            <person name="Sirota M."/>
            <person name="Sisneros N.B."/>
            <person name="Smith C.D."/>
            <person name="Smith T.F."/>
            <person name="Spieth J."/>
            <person name="Stage D.E."/>
            <person name="Stark A."/>
            <person name="Stephan W."/>
            <person name="Strausberg R.L."/>
            <person name="Strempel S."/>
            <person name="Sturgill D."/>
            <person name="Sutton G."/>
            <person name="Sutton G.G."/>
            <person name="Tao W."/>
            <person name="Teichmann S."/>
            <person name="Tobari Y.N."/>
            <person name="Tomimura Y."/>
            <person name="Tsolas J.M."/>
            <person name="Valente V.L."/>
            <person name="Venter E."/>
            <person name="Venter J.C."/>
            <person name="Vicario S."/>
            <person name="Vieira F.G."/>
            <person name="Vilella A.J."/>
            <person name="Villasante A."/>
            <person name="Walenz B."/>
            <person name="Wang J."/>
            <person name="Wasserman M."/>
            <person name="Watts T."/>
            <person name="Wilson D."/>
            <person name="Wilson R.K."/>
            <person name="Wing R.A."/>
            <person name="Wolfner M.F."/>
            <person name="Wong A."/>
            <person name="Wong G.K."/>
            <person name="Wu C.I."/>
            <person name="Wu G."/>
            <person name="Yamamoto D."/>
            <person name="Yang H.P."/>
            <person name="Yang S.P."/>
            <person name="Yorke J.A."/>
            <person name="Yoshida K."/>
            <person name="Zdobnov E."/>
            <person name="Zhang P."/>
            <person name="Zhang Y."/>
            <person name="Zimin A.V."/>
            <person name="Baldwin J."/>
            <person name="Abdouelleil A."/>
            <person name="Abdulkadir J."/>
            <person name="Abebe A."/>
            <person name="Abera B."/>
            <person name="Abreu J."/>
            <person name="Acer S.C."/>
            <person name="Aftuck L."/>
            <person name="Alexander A."/>
            <person name="An P."/>
            <person name="Anderson E."/>
            <person name="Anderson S."/>
            <person name="Arachi H."/>
            <person name="Azer M."/>
            <person name="Bachantsang P."/>
            <person name="Barry A."/>
            <person name="Bayul T."/>
            <person name="Berlin A."/>
            <person name="Bessette D."/>
            <person name="Bloom T."/>
            <person name="Blye J."/>
            <person name="Boguslavskiy L."/>
            <person name="Bonnet C."/>
            <person name="Boukhgalter B."/>
            <person name="Bourzgui I."/>
            <person name="Brown A."/>
            <person name="Cahill P."/>
            <person name="Channer S."/>
            <person name="Cheshatsang Y."/>
            <person name="Chuda L."/>
            <person name="Citroen M."/>
            <person name="Collymore A."/>
            <person name="Cooke P."/>
            <person name="Costello M."/>
            <person name="D'Aco K."/>
            <person name="Daza R."/>
            <person name="De Haan G."/>
            <person name="DeGray S."/>
            <person name="DeMaso C."/>
            <person name="Dhargay N."/>
            <person name="Dooley K."/>
            <person name="Dooley E."/>
            <person name="Doricent M."/>
            <person name="Dorje P."/>
            <person name="Dorjee K."/>
            <person name="Dupes A."/>
            <person name="Elong R."/>
            <person name="Falk J."/>
            <person name="Farina A."/>
            <person name="Faro S."/>
            <person name="Ferguson D."/>
            <person name="Fisher S."/>
            <person name="Foley C.D."/>
            <person name="Franke A."/>
            <person name="Friedrich D."/>
            <person name="Gadbois L."/>
            <person name="Gearin G."/>
            <person name="Gearin C.R."/>
            <person name="Giannoukos G."/>
            <person name="Goode T."/>
            <person name="Graham J."/>
            <person name="Grandbois E."/>
            <person name="Grewal S."/>
            <person name="Gyaltsen K."/>
            <person name="Hafez N."/>
            <person name="Hagos B."/>
            <person name="Hall J."/>
            <person name="Henson C."/>
            <person name="Hollinger A."/>
            <person name="Honan T."/>
            <person name="Huard M.D."/>
            <person name="Hughes L."/>
            <person name="Hurhula B."/>
            <person name="Husby M.E."/>
            <person name="Kamat A."/>
            <person name="Kanga B."/>
            <person name="Kashin S."/>
            <person name="Khazanovich D."/>
            <person name="Kisner P."/>
            <person name="Lance K."/>
            <person name="Lara M."/>
            <person name="Lee W."/>
            <person name="Lennon N."/>
            <person name="Letendre F."/>
            <person name="LeVine R."/>
            <person name="Lipovsky A."/>
            <person name="Liu X."/>
            <person name="Liu J."/>
            <person name="Liu S."/>
            <person name="Lokyitsang T."/>
            <person name="Lokyitsang Y."/>
            <person name="Lubonja R."/>
            <person name="Lui A."/>
            <person name="MacDonald P."/>
            <person name="Magnisalis V."/>
            <person name="Maru K."/>
            <person name="Matthews C."/>
            <person name="McCusker W."/>
            <person name="McDonough S."/>
            <person name="Mehta T."/>
            <person name="Meldrim J."/>
            <person name="Meneus L."/>
            <person name="Mihai O."/>
            <person name="Mihalev A."/>
            <person name="Mihova T."/>
            <person name="Mittelman R."/>
            <person name="Mlenga V."/>
            <person name="Montmayeur A."/>
            <person name="Mulrain L."/>
            <person name="Navidi A."/>
            <person name="Naylor J."/>
            <person name="Negash T."/>
            <person name="Nguyen T."/>
            <person name="Nguyen N."/>
            <person name="Nicol R."/>
            <person name="Norbu C."/>
            <person name="Norbu N."/>
            <person name="Novod N."/>
            <person name="O'Neill B."/>
            <person name="Osman S."/>
            <person name="Markiewicz E."/>
            <person name="Oyono O.L."/>
            <person name="Patti C."/>
            <person name="Phunkhang P."/>
            <person name="Pierre F."/>
            <person name="Priest M."/>
            <person name="Raghuraman S."/>
            <person name="Rege F."/>
            <person name="Reyes R."/>
            <person name="Rise C."/>
            <person name="Rogov P."/>
            <person name="Ross K."/>
            <person name="Ryan E."/>
            <person name="Settipalli S."/>
            <person name="Shea T."/>
            <person name="Sherpa N."/>
            <person name="Shi L."/>
            <person name="Shih D."/>
            <person name="Sparrow T."/>
            <person name="Spaulding J."/>
            <person name="Stalker J."/>
            <person name="Stange-Thomann N."/>
            <person name="Stavropoulos S."/>
            <person name="Stone C."/>
            <person name="Strader C."/>
            <person name="Tesfaye S."/>
            <person name="Thomson T."/>
            <person name="Thoulutsang Y."/>
            <person name="Thoulutsang D."/>
            <person name="Topham K."/>
            <person name="Topping I."/>
            <person name="Tsamla T."/>
            <person name="Vassiliev H."/>
            <person name="Vo A."/>
            <person name="Wangchuk T."/>
            <person name="Wangdi T."/>
            <person name="Weiand M."/>
            <person name="Wilkinson J."/>
            <person name="Wilson A."/>
            <person name="Yadav S."/>
            <person name="Young G."/>
            <person name="Yu Q."/>
            <person name="Zembek L."/>
            <person name="Zhong D."/>
            <person name="Zimmer A."/>
            <person name="Zwirko Z."/>
            <person name="Jaffe D.B."/>
            <person name="Alvarez P."/>
            <person name="Brockman W."/>
            <person name="Butler J."/>
            <person name="Chin C."/>
            <person name="Gnerre S."/>
            <person name="Grabherr M."/>
            <person name="Kleber M."/>
            <person name="Mauceli E."/>
            <person name="MacCallum I."/>
        </authorList>
    </citation>
    <scope>NUCLEOTIDE SEQUENCE [LARGE SCALE GENOMIC DNA]</scope>
    <source>
        <strain evidence="3">white501</strain>
    </source>
</reference>
<accession>B4QMP4</accession>
<protein>
    <submittedName>
        <fullName evidence="2">GD12946</fullName>
    </submittedName>
</protein>
<keyword evidence="3" id="KW-1185">Reference proteome</keyword>
<dbReference type="PhylomeDB" id="B4QMP4"/>
<feature type="compositionally biased region" description="Basic and acidic residues" evidence="1">
    <location>
        <begin position="8"/>
        <end position="19"/>
    </location>
</feature>
<dbReference type="OMA" id="FAFTEIW"/>
<dbReference type="AlphaFoldDB" id="B4QMP4"/>
<dbReference type="STRING" id="7240.B4QMP4"/>
<feature type="region of interest" description="Disordered" evidence="1">
    <location>
        <begin position="1"/>
        <end position="22"/>
    </location>
</feature>
<gene>
    <name evidence="2" type="primary">Dsim\GD12946</name>
    <name evidence="2" type="ORF">Dsim_GD12946</name>
</gene>
<proteinExistence type="predicted"/>